<proteinExistence type="predicted"/>
<protein>
    <submittedName>
        <fullName evidence="2">Cytochrome C</fullName>
    </submittedName>
</protein>
<name>A0A4R1BBD3_9BACT</name>
<dbReference type="InterPro" id="IPR025992">
    <property type="entry name" value="Haem-bd"/>
</dbReference>
<accession>A0A4R1BBD3</accession>
<dbReference type="EMBL" id="SJZI01000042">
    <property type="protein sequence ID" value="TCJ14274.1"/>
    <property type="molecule type" value="Genomic_DNA"/>
</dbReference>
<dbReference type="RefSeq" id="WP_131449241.1">
    <property type="nucleotide sequence ID" value="NZ_SJZI01000042.1"/>
</dbReference>
<evidence type="ECO:0000313" key="2">
    <source>
        <dbReference type="EMBL" id="TCJ14274.1"/>
    </source>
</evidence>
<dbReference type="Pfam" id="PF14376">
    <property type="entry name" value="Haem_bd"/>
    <property type="match status" value="1"/>
</dbReference>
<keyword evidence="3" id="KW-1185">Reference proteome</keyword>
<dbReference type="OrthoDB" id="196738at2"/>
<evidence type="ECO:0000259" key="1">
    <source>
        <dbReference type="SMART" id="SM01235"/>
    </source>
</evidence>
<organism evidence="2 3">
    <name type="scientific">Flaviaesturariibacter flavus</name>
    <dbReference type="NCBI Taxonomy" id="2502780"/>
    <lineage>
        <taxon>Bacteria</taxon>
        <taxon>Pseudomonadati</taxon>
        <taxon>Bacteroidota</taxon>
        <taxon>Chitinophagia</taxon>
        <taxon>Chitinophagales</taxon>
        <taxon>Chitinophagaceae</taxon>
        <taxon>Flaviaestuariibacter</taxon>
    </lineage>
</organism>
<comment type="caution">
    <text evidence="2">The sequence shown here is derived from an EMBL/GenBank/DDBJ whole genome shotgun (WGS) entry which is preliminary data.</text>
</comment>
<feature type="domain" description="Haem-binding" evidence="1">
    <location>
        <begin position="10"/>
        <end position="145"/>
    </location>
</feature>
<reference evidence="2 3" key="1">
    <citation type="submission" date="2019-03" db="EMBL/GenBank/DDBJ databases">
        <authorList>
            <person name="Kim M.K.M."/>
        </authorList>
    </citation>
    <scope>NUCLEOTIDE SEQUENCE [LARGE SCALE GENOMIC DNA]</scope>
    <source>
        <strain evidence="2 3">17J68-12</strain>
    </source>
</reference>
<evidence type="ECO:0000313" key="3">
    <source>
        <dbReference type="Proteomes" id="UP000295334"/>
    </source>
</evidence>
<dbReference type="AlphaFoldDB" id="A0A4R1BBD3"/>
<dbReference type="SMART" id="SM01235">
    <property type="entry name" value="Haem_bd"/>
    <property type="match status" value="1"/>
</dbReference>
<sequence>MRKRILLILLAILVILQFIRPERNESTAQQPGSILNGYPASPQVTGILKKACFDCHSNNTHYPWYTNIQPVGWWMQHHVDEGKRKLNFDEFRTYNTRKQVKKMEETVELVKKGEMPLDSYTWIHKDAKLDAGERQALTAWADSVGKAVASQRPENQ</sequence>
<dbReference type="Proteomes" id="UP000295334">
    <property type="component" value="Unassembled WGS sequence"/>
</dbReference>
<gene>
    <name evidence="2" type="ORF">EPD60_09745</name>
</gene>